<dbReference type="RefSeq" id="WP_102646700.1">
    <property type="nucleotide sequence ID" value="NZ_PNYA01000015.1"/>
</dbReference>
<evidence type="ECO:0000313" key="2">
    <source>
        <dbReference type="EMBL" id="PMS18388.1"/>
    </source>
</evidence>
<sequence length="308" mass="31885">MRHLNITKTVAIALIAAALLLAFYAWALSRRPSAAPAVVKAQAVPATFPVVIATHLLPAGTAIAGGDLRVVMLPVRPSGAFADTALVARRVPLTDIGANVPVLEGQLSSGFAEQVAPGERAVAIHVDEASSVGERVRPGNFVDVFLTLKRDGMSAGPHAEITQSQTRLLLSRVRVLAFGTTVSGAGNPAQFGVGAHTAVLAVPTAEVDRLALADSAGHIVLALRNPHDEDAIEPGDAANDEGARRVSAARVAAEPPSVQAAAGVSLSELSRERVRLRVPEQPLAPRKRTYAGVGIEVIRGGQAQTLGN</sequence>
<dbReference type="Pfam" id="PF08666">
    <property type="entry name" value="SAF"/>
    <property type="match status" value="1"/>
</dbReference>
<dbReference type="SMART" id="SM00858">
    <property type="entry name" value="SAF"/>
    <property type="match status" value="1"/>
</dbReference>
<name>A0A2N7VMJ8_9BURK</name>
<dbReference type="InterPro" id="IPR017592">
    <property type="entry name" value="Pilus_assmbl_Flp-typ_CpaB"/>
</dbReference>
<gene>
    <name evidence="2" type="primary">cpaB</name>
    <name evidence="2" type="ORF">C0Z18_17155</name>
</gene>
<organism evidence="2 3">
    <name type="scientific">Trinickia dabaoshanensis</name>
    <dbReference type="NCBI Taxonomy" id="564714"/>
    <lineage>
        <taxon>Bacteria</taxon>
        <taxon>Pseudomonadati</taxon>
        <taxon>Pseudomonadota</taxon>
        <taxon>Betaproteobacteria</taxon>
        <taxon>Burkholderiales</taxon>
        <taxon>Burkholderiaceae</taxon>
        <taxon>Trinickia</taxon>
    </lineage>
</organism>
<dbReference type="InterPro" id="IPR031571">
    <property type="entry name" value="RcpC_dom"/>
</dbReference>
<protein>
    <submittedName>
        <fullName evidence="2">Flp pilus assembly protein CpaB</fullName>
    </submittedName>
</protein>
<accession>A0A2N7VMJ8</accession>
<dbReference type="Proteomes" id="UP000235616">
    <property type="component" value="Unassembled WGS sequence"/>
</dbReference>
<evidence type="ECO:0000259" key="1">
    <source>
        <dbReference type="SMART" id="SM00858"/>
    </source>
</evidence>
<proteinExistence type="predicted"/>
<dbReference type="NCBIfam" id="TIGR03177">
    <property type="entry name" value="pilus_cpaB"/>
    <property type="match status" value="1"/>
</dbReference>
<dbReference type="CDD" id="cd11614">
    <property type="entry name" value="SAF_CpaB_FlgA_like"/>
    <property type="match status" value="1"/>
</dbReference>
<dbReference type="Pfam" id="PF16976">
    <property type="entry name" value="RcpC"/>
    <property type="match status" value="1"/>
</dbReference>
<feature type="domain" description="SAF" evidence="1">
    <location>
        <begin position="48"/>
        <end position="108"/>
    </location>
</feature>
<evidence type="ECO:0000313" key="3">
    <source>
        <dbReference type="Proteomes" id="UP000235616"/>
    </source>
</evidence>
<dbReference type="OrthoDB" id="8776995at2"/>
<reference evidence="2 3" key="1">
    <citation type="submission" date="2018-01" db="EMBL/GenBank/DDBJ databases">
        <title>Whole genome analyses suggest that Burkholderia sensu lato contains two further novel genera in the rhizoxinica-symbiotica group Mycetohabitans gen. nov., and Trinickia gen. nov.: implications for the evolution of diazotrophy and nodulation in the Burkholderiaceae.</title>
        <authorList>
            <person name="Estrada-de los Santos P."/>
            <person name="Palmer M."/>
            <person name="Chavez-Ramirez B."/>
            <person name="Beukes C."/>
            <person name="Steenkamp E.T."/>
            <person name="Hirsch A.M."/>
            <person name="Manyaka P."/>
            <person name="Maluk M."/>
            <person name="Lafos M."/>
            <person name="Crook M."/>
            <person name="Gross E."/>
            <person name="Simon M.F."/>
            <person name="Bueno dos Reis Junior F."/>
            <person name="Poole P.S."/>
            <person name="Venter S.N."/>
            <person name="James E.K."/>
        </authorList>
    </citation>
    <scope>NUCLEOTIDE SEQUENCE [LARGE SCALE GENOMIC DNA]</scope>
    <source>
        <strain evidence="2 3">GIMN1.004</strain>
    </source>
</reference>
<comment type="caution">
    <text evidence="2">The sequence shown here is derived from an EMBL/GenBank/DDBJ whole genome shotgun (WGS) entry which is preliminary data.</text>
</comment>
<dbReference type="AlphaFoldDB" id="A0A2N7VMJ8"/>
<dbReference type="InterPro" id="IPR013974">
    <property type="entry name" value="SAF"/>
</dbReference>
<keyword evidence="3" id="KW-1185">Reference proteome</keyword>
<dbReference type="EMBL" id="PNYA01000015">
    <property type="protein sequence ID" value="PMS18388.1"/>
    <property type="molecule type" value="Genomic_DNA"/>
</dbReference>